<reference evidence="8" key="1">
    <citation type="submission" date="2015-01" db="EMBL/GenBank/DDBJ databases">
        <authorList>
            <person name="MANFREDI Pablo"/>
        </authorList>
    </citation>
    <scope>NUCLEOTIDE SEQUENCE [LARGE SCALE GENOMIC DNA]</scope>
    <source>
        <strain evidence="8">Cc11</strain>
    </source>
</reference>
<dbReference type="PANTHER" id="PTHR43776">
    <property type="entry name" value="TRANSPORT ATP-BINDING PROTEIN"/>
    <property type="match status" value="1"/>
</dbReference>
<evidence type="ECO:0000259" key="6">
    <source>
        <dbReference type="PROSITE" id="PS50893"/>
    </source>
</evidence>
<evidence type="ECO:0000256" key="4">
    <source>
        <dbReference type="ARBA" id="ARBA00022840"/>
    </source>
</evidence>
<dbReference type="PROSITE" id="PS50893">
    <property type="entry name" value="ABC_TRANSPORTER_2"/>
    <property type="match status" value="2"/>
</dbReference>
<keyword evidence="3" id="KW-0547">Nucleotide-binding</keyword>
<dbReference type="GO" id="GO:0055085">
    <property type="term" value="P:transmembrane transport"/>
    <property type="evidence" value="ECO:0007669"/>
    <property type="project" value="UniProtKB-ARBA"/>
</dbReference>
<keyword evidence="2" id="KW-0813">Transport</keyword>
<name>A0A0B7IBW9_9FLAO</name>
<dbReference type="InterPro" id="IPR017871">
    <property type="entry name" value="ABC_transporter-like_CS"/>
</dbReference>
<dbReference type="GO" id="GO:0015833">
    <property type="term" value="P:peptide transport"/>
    <property type="evidence" value="ECO:0007669"/>
    <property type="project" value="InterPro"/>
</dbReference>
<evidence type="ECO:0000313" key="8">
    <source>
        <dbReference type="Proteomes" id="UP000039370"/>
    </source>
</evidence>
<accession>A0A0B7IBW9</accession>
<dbReference type="CDD" id="cd03257">
    <property type="entry name" value="ABC_NikE_OppD_transporters"/>
    <property type="match status" value="2"/>
</dbReference>
<dbReference type="InterPro" id="IPR003439">
    <property type="entry name" value="ABC_transporter-like_ATP-bd"/>
</dbReference>
<dbReference type="AlphaFoldDB" id="A0A0B7IBW9"/>
<dbReference type="Proteomes" id="UP000039370">
    <property type="component" value="Unassembled WGS sequence"/>
</dbReference>
<feature type="transmembrane region" description="Helical" evidence="5">
    <location>
        <begin position="6"/>
        <end position="24"/>
    </location>
</feature>
<dbReference type="SUPFAM" id="SSF52540">
    <property type="entry name" value="P-loop containing nucleoside triphosphate hydrolases"/>
    <property type="match status" value="2"/>
</dbReference>
<protein>
    <submittedName>
        <fullName evidence="7">Glutathione import ATP-binding protein GsiA</fullName>
        <ecNumber evidence="7">3.6.3.-</ecNumber>
    </submittedName>
</protein>
<dbReference type="PANTHER" id="PTHR43776:SF7">
    <property type="entry name" value="D,D-DIPEPTIDE TRANSPORT ATP-BINDING PROTEIN DDPF-RELATED"/>
    <property type="match status" value="1"/>
</dbReference>
<evidence type="ECO:0000256" key="2">
    <source>
        <dbReference type="ARBA" id="ARBA00022448"/>
    </source>
</evidence>
<evidence type="ECO:0000256" key="3">
    <source>
        <dbReference type="ARBA" id="ARBA00022741"/>
    </source>
</evidence>
<keyword evidence="4 7" id="KW-0067">ATP-binding</keyword>
<dbReference type="Gene3D" id="3.40.50.300">
    <property type="entry name" value="P-loop containing nucleotide triphosphate hydrolases"/>
    <property type="match status" value="2"/>
</dbReference>
<dbReference type="GO" id="GO:0005524">
    <property type="term" value="F:ATP binding"/>
    <property type="evidence" value="ECO:0007669"/>
    <property type="project" value="UniProtKB-KW"/>
</dbReference>
<dbReference type="PROSITE" id="PS00211">
    <property type="entry name" value="ABC_TRANSPORTER_1"/>
    <property type="match status" value="2"/>
</dbReference>
<dbReference type="SMART" id="SM00382">
    <property type="entry name" value="AAA"/>
    <property type="match status" value="2"/>
</dbReference>
<organism evidence="7 8">
    <name type="scientific">Capnocytophaga canimorsus</name>
    <dbReference type="NCBI Taxonomy" id="28188"/>
    <lineage>
        <taxon>Bacteria</taxon>
        <taxon>Pseudomonadati</taxon>
        <taxon>Bacteroidota</taxon>
        <taxon>Flavobacteriia</taxon>
        <taxon>Flavobacteriales</taxon>
        <taxon>Flavobacteriaceae</taxon>
        <taxon>Capnocytophaga</taxon>
    </lineage>
</organism>
<dbReference type="EC" id="3.6.3.-" evidence="7"/>
<evidence type="ECO:0000256" key="5">
    <source>
        <dbReference type="SAM" id="Phobius"/>
    </source>
</evidence>
<sequence>MLSLNRVSGINIIFFFCSFVLGYFKGKTQVKPLLSIQNLSVSFGKNEILHGISFDIFPNEIVGIVGESGSGKSITSLALMRLLPKNASVGGAIHFQEREILSITDQKELRKIRGNQIAMIFQEPMSSLNPSLKCGYQIGEVLKSHTQFSKKAIKTEVLSLLKKVKFPEPERIYESYPHQISGGQKQRVMIAMAIACKPKLLIADEPTTALDATIQQEILSLLKELQQENQMAILLISHDLNVVGQVADKVLVMHQGNIIESGTTEQIFSSPQQTYTKALLAAKPNLKNRPKRLPTLSDFQLGNPQQILETREERFLRHTQLYAKPPLLRIENLEKTYFSQSSFFGKTTEFKAINGISLDIFEGETLGLVGESGCGKTTLGKTILQLEKAEKGQIFYRGKDITSLKGNQLKKLRKDIQIIFQDPYSSLNPKMKVGQSVMEPMEVHQLYDNSKNRKEKALEIFEKVGLDASHFERYPHQFSGGQRQRIGIARAIALSPKIIICDESVSALDISLQAQIINLLNELKEKQGFTYLFISHDLAVVKHISDRIAVMQKGIIEELNEADALYQNPQSAYTQKLIRSFEV</sequence>
<keyword evidence="5" id="KW-0472">Membrane</keyword>
<keyword evidence="7" id="KW-0378">Hydrolase</keyword>
<dbReference type="FunFam" id="3.40.50.300:FF:000016">
    <property type="entry name" value="Oligopeptide ABC transporter ATP-binding component"/>
    <property type="match status" value="2"/>
</dbReference>
<dbReference type="NCBIfam" id="NF007739">
    <property type="entry name" value="PRK10419.1"/>
    <property type="match status" value="2"/>
</dbReference>
<keyword evidence="5" id="KW-1133">Transmembrane helix</keyword>
<feature type="domain" description="ABC transporter" evidence="6">
    <location>
        <begin position="34"/>
        <end position="280"/>
    </location>
</feature>
<evidence type="ECO:0000256" key="1">
    <source>
        <dbReference type="ARBA" id="ARBA00005417"/>
    </source>
</evidence>
<dbReference type="Pfam" id="PF00005">
    <property type="entry name" value="ABC_tran"/>
    <property type="match status" value="2"/>
</dbReference>
<comment type="similarity">
    <text evidence="1">Belongs to the ABC transporter superfamily.</text>
</comment>
<proteinExistence type="inferred from homology"/>
<gene>
    <name evidence="7" type="primary">gsiA</name>
    <name evidence="7" type="ORF">CCAN11_1900007</name>
</gene>
<dbReference type="EMBL" id="CDOK01000102">
    <property type="protein sequence ID" value="CEN49210.1"/>
    <property type="molecule type" value="Genomic_DNA"/>
</dbReference>
<keyword evidence="5" id="KW-0812">Transmembrane</keyword>
<dbReference type="InterPro" id="IPR013563">
    <property type="entry name" value="Oligopep_ABC_C"/>
</dbReference>
<feature type="domain" description="ABC transporter" evidence="6">
    <location>
        <begin position="328"/>
        <end position="578"/>
    </location>
</feature>
<dbReference type="InterPro" id="IPR003593">
    <property type="entry name" value="AAA+_ATPase"/>
</dbReference>
<dbReference type="Pfam" id="PF08352">
    <property type="entry name" value="oligo_HPY"/>
    <property type="match status" value="1"/>
</dbReference>
<dbReference type="InterPro" id="IPR050319">
    <property type="entry name" value="ABC_transp_ATP-bind"/>
</dbReference>
<evidence type="ECO:0000313" key="7">
    <source>
        <dbReference type="EMBL" id="CEN49210.1"/>
    </source>
</evidence>
<dbReference type="InterPro" id="IPR027417">
    <property type="entry name" value="P-loop_NTPase"/>
</dbReference>
<dbReference type="NCBIfam" id="NF008453">
    <property type="entry name" value="PRK11308.1"/>
    <property type="match status" value="2"/>
</dbReference>
<dbReference type="GO" id="GO:0016887">
    <property type="term" value="F:ATP hydrolysis activity"/>
    <property type="evidence" value="ECO:0007669"/>
    <property type="project" value="InterPro"/>
</dbReference>